<evidence type="ECO:0000313" key="2">
    <source>
        <dbReference type="EMBL" id="RSL80753.1"/>
    </source>
</evidence>
<feature type="compositionally biased region" description="Basic and acidic residues" evidence="1">
    <location>
        <begin position="430"/>
        <end position="443"/>
    </location>
</feature>
<evidence type="ECO:0000313" key="3">
    <source>
        <dbReference type="Proteomes" id="UP000287144"/>
    </source>
</evidence>
<feature type="compositionally biased region" description="Polar residues" evidence="1">
    <location>
        <begin position="522"/>
        <end position="531"/>
    </location>
</feature>
<feature type="region of interest" description="Disordered" evidence="1">
    <location>
        <begin position="116"/>
        <end position="225"/>
    </location>
</feature>
<protein>
    <submittedName>
        <fullName evidence="2">Uncharacterized protein</fullName>
    </submittedName>
</protein>
<evidence type="ECO:0000256" key="1">
    <source>
        <dbReference type="SAM" id="MobiDB-lite"/>
    </source>
</evidence>
<feature type="compositionally biased region" description="Basic and acidic residues" evidence="1">
    <location>
        <begin position="341"/>
        <end position="350"/>
    </location>
</feature>
<feature type="compositionally biased region" description="Polar residues" evidence="1">
    <location>
        <begin position="246"/>
        <end position="257"/>
    </location>
</feature>
<sequence>MTSTPVKATAGGFPPLGEPSLSQTEEDQRVLKNIRKTWQSSHQYWSADVRNTILNNLKHVHATKSNRRQPSSHVIWKNNPWNLGHWVIMVGIYGAERLNMMKTALTKDYPDINFDEIRVPPTGSDEPMDDDAWVNPPGSMTPNAPSNPLPRSPRQKQPKKRSAVAPAQPQRSSNRLKKSHAVEQQEKPNNDALPEDGHNTEGTQRSVDKSTGGEGDPFVVDEKQQRIRQAIFRKRIAELLAREEQQSTADGQQSEGLSHQRPISVRASGSSQNQSNTNAPQHPPVDAVHDSTAFNTYAPQHPPVDAVRGGTPFNTRAPRHPPIDAVNDGATFNTHHPPGHRSVETHREGGPEAWEAAQRFPSPAPPPMGYAPPAVHTRQVTHGDSSSPSPFAEPVKFEAWDSPAEPSTRRLEGTPAPSTNTRHIQPATHEPGKREMMVEDRHSSPTAFTNPPSAKPWTSATGFISHSSSRASPTPSAMGYVQPTAYESTQRTIVGAHHTSSPTIVNPPTTAAFHQRSGVEESPNSVFSSPLAQEPLVPGADLQSRSGQRASSAADEVSASSPISVSSKRRLMRGQTRPSEIDSMAVVRLQRDF</sequence>
<feature type="compositionally biased region" description="Polar residues" evidence="1">
    <location>
        <begin position="267"/>
        <end position="280"/>
    </location>
</feature>
<feature type="compositionally biased region" description="Low complexity" evidence="1">
    <location>
        <begin position="543"/>
        <end position="566"/>
    </location>
</feature>
<keyword evidence="3" id="KW-1185">Reference proteome</keyword>
<feature type="compositionally biased region" description="Basic and acidic residues" evidence="1">
    <location>
        <begin position="180"/>
        <end position="199"/>
    </location>
</feature>
<feature type="region of interest" description="Disordered" evidence="1">
    <location>
        <begin position="498"/>
        <end position="593"/>
    </location>
</feature>
<accession>A0A428RTB6</accession>
<dbReference type="EMBL" id="NKCK01000509">
    <property type="protein sequence ID" value="RSL80753.1"/>
    <property type="molecule type" value="Genomic_DNA"/>
</dbReference>
<reference evidence="2 3" key="1">
    <citation type="submission" date="2017-06" db="EMBL/GenBank/DDBJ databases">
        <title>Comparative genomic analysis of Ambrosia Fusariam Clade fungi.</title>
        <authorList>
            <person name="Stajich J.E."/>
            <person name="Carrillo J."/>
            <person name="Kijimoto T."/>
            <person name="Eskalen A."/>
            <person name="O'Donnell K."/>
            <person name="Kasson M."/>
        </authorList>
    </citation>
    <scope>NUCLEOTIDE SEQUENCE [LARGE SCALE GENOMIC DNA]</scope>
    <source>
        <strain evidence="2 3">NRRL62579</strain>
    </source>
</reference>
<feature type="region of interest" description="Disordered" evidence="1">
    <location>
        <begin position="1"/>
        <end position="25"/>
    </location>
</feature>
<feature type="compositionally biased region" description="Polar residues" evidence="1">
    <location>
        <begin position="498"/>
        <end position="509"/>
    </location>
</feature>
<dbReference type="AlphaFoldDB" id="A0A428RTB6"/>
<proteinExistence type="predicted"/>
<comment type="caution">
    <text evidence="2">The sequence shown here is derived from an EMBL/GenBank/DDBJ whole genome shotgun (WGS) entry which is preliminary data.</text>
</comment>
<feature type="compositionally biased region" description="Polar residues" evidence="1">
    <location>
        <begin position="444"/>
        <end position="464"/>
    </location>
</feature>
<gene>
    <name evidence="2" type="ORF">CEP52_017325</name>
</gene>
<name>A0A428RTB6_9HYPO</name>
<feature type="region of interest" description="Disordered" evidence="1">
    <location>
        <begin position="243"/>
        <end position="480"/>
    </location>
</feature>
<organism evidence="2 3">
    <name type="scientific">Fusarium oligoseptatum</name>
    <dbReference type="NCBI Taxonomy" id="2604345"/>
    <lineage>
        <taxon>Eukaryota</taxon>
        <taxon>Fungi</taxon>
        <taxon>Dikarya</taxon>
        <taxon>Ascomycota</taxon>
        <taxon>Pezizomycotina</taxon>
        <taxon>Sordariomycetes</taxon>
        <taxon>Hypocreomycetidae</taxon>
        <taxon>Hypocreales</taxon>
        <taxon>Nectriaceae</taxon>
        <taxon>Fusarium</taxon>
        <taxon>Fusarium solani species complex</taxon>
    </lineage>
</organism>
<feature type="compositionally biased region" description="Basic residues" evidence="1">
    <location>
        <begin position="153"/>
        <end position="162"/>
    </location>
</feature>
<dbReference type="Proteomes" id="UP000287144">
    <property type="component" value="Unassembled WGS sequence"/>
</dbReference>
<feature type="compositionally biased region" description="Low complexity" evidence="1">
    <location>
        <begin position="465"/>
        <end position="477"/>
    </location>
</feature>
<feature type="compositionally biased region" description="Polar residues" evidence="1">
    <location>
        <begin position="378"/>
        <end position="389"/>
    </location>
</feature>